<dbReference type="PROSITE" id="PS51257">
    <property type="entry name" value="PROKAR_LIPOPROTEIN"/>
    <property type="match status" value="1"/>
</dbReference>
<feature type="region of interest" description="Disordered" evidence="1">
    <location>
        <begin position="201"/>
        <end position="306"/>
    </location>
</feature>
<keyword evidence="2" id="KW-1133">Transmembrane helix</keyword>
<dbReference type="EMBL" id="ULHB01000086">
    <property type="protein sequence ID" value="SYW81009.1"/>
    <property type="molecule type" value="Genomic_DNA"/>
</dbReference>
<feature type="transmembrane region" description="Helical" evidence="2">
    <location>
        <begin position="135"/>
        <end position="160"/>
    </location>
</feature>
<gene>
    <name evidence="5" type="ORF">UBRO2_04041</name>
    <name evidence="4" type="ORF">UBRO_03695</name>
</gene>
<keyword evidence="2" id="KW-0472">Membrane</keyword>
<dbReference type="AlphaFoldDB" id="A0A1K0H594"/>
<evidence type="ECO:0000313" key="6">
    <source>
        <dbReference type="Proteomes" id="UP000179920"/>
    </source>
</evidence>
<feature type="compositionally biased region" description="Basic and acidic residues" evidence="1">
    <location>
        <begin position="290"/>
        <end position="306"/>
    </location>
</feature>
<keyword evidence="2" id="KW-0812">Transmembrane</keyword>
<organism evidence="4 6">
    <name type="scientific">Ustilago bromivora</name>
    <dbReference type="NCBI Taxonomy" id="307758"/>
    <lineage>
        <taxon>Eukaryota</taxon>
        <taxon>Fungi</taxon>
        <taxon>Dikarya</taxon>
        <taxon>Basidiomycota</taxon>
        <taxon>Ustilaginomycotina</taxon>
        <taxon>Ustilaginomycetes</taxon>
        <taxon>Ustilaginales</taxon>
        <taxon>Ustilaginaceae</taxon>
        <taxon>Ustilago</taxon>
    </lineage>
</organism>
<protein>
    <recommendedName>
        <fullName evidence="8">Mid2 domain-containing protein</fullName>
    </recommendedName>
</protein>
<feature type="compositionally biased region" description="Basic and acidic residues" evidence="1">
    <location>
        <begin position="205"/>
        <end position="217"/>
    </location>
</feature>
<evidence type="ECO:0008006" key="8">
    <source>
        <dbReference type="Google" id="ProtNLM"/>
    </source>
</evidence>
<feature type="compositionally biased region" description="Gly residues" evidence="1">
    <location>
        <begin position="233"/>
        <end position="245"/>
    </location>
</feature>
<reference evidence="6" key="2">
    <citation type="submission" date="2016-04" db="EMBL/GenBank/DDBJ databases">
        <authorList>
            <person name="Guldener U."/>
            <person name="Guldener U."/>
        </authorList>
    </citation>
    <scope>NUCLEOTIDE SEQUENCE [LARGE SCALE GENOMIC DNA]</scope>
    <source>
        <strain evidence="6">UB2112</strain>
    </source>
</reference>
<accession>A0A1K0H594</accession>
<feature type="signal peptide" evidence="3">
    <location>
        <begin position="1"/>
        <end position="24"/>
    </location>
</feature>
<name>A0A1K0H594_9BASI</name>
<feature type="compositionally biased region" description="Gly residues" evidence="1">
    <location>
        <begin position="255"/>
        <end position="265"/>
    </location>
</feature>
<keyword evidence="7" id="KW-1185">Reference proteome</keyword>
<evidence type="ECO:0000313" key="5">
    <source>
        <dbReference type="EMBL" id="SYW81009.1"/>
    </source>
</evidence>
<feature type="chain" id="PRO_5038218829" description="Mid2 domain-containing protein" evidence="3">
    <location>
        <begin position="25"/>
        <end position="306"/>
    </location>
</feature>
<sequence length="306" mass="33062">MQIKSNHAYLTLLLTTLPLLLVHGANLTLPTLTSCEPAEILISATGNYTIQGREVATHKLVFHAHIDQGVDHVTWNPVDLPPNSIALISILDQTSPFTTSLTSSQAAILPNPLGNTSCLARNKDRHRSKGAQKTMVATIIGIVLGAFFLLVLLLVAGMMYRRKKERAVKEQDDCVDHSSAGEQVIAGGSYMQRLVPGLSLQDAKPLPRDRSTEREQLDWASTRRANRHCKENAGGGGGGGGGGGFELPNYNPTPGTGGNADGARGGARTRDPFASHPDSPYNHTQQQQQQHEEHKGTERDKPQNSF</sequence>
<reference evidence="5" key="3">
    <citation type="submission" date="2018-08" db="EMBL/GenBank/DDBJ databases">
        <authorList>
            <person name="Guldener U."/>
        </authorList>
    </citation>
    <scope>NUCLEOTIDE SEQUENCE</scope>
    <source>
        <strain evidence="5">UB2</strain>
    </source>
</reference>
<proteinExistence type="predicted"/>
<evidence type="ECO:0000256" key="3">
    <source>
        <dbReference type="SAM" id="SignalP"/>
    </source>
</evidence>
<dbReference type="EMBL" id="LT558117">
    <property type="protein sequence ID" value="SAM63757.1"/>
    <property type="molecule type" value="Genomic_DNA"/>
</dbReference>
<evidence type="ECO:0000313" key="4">
    <source>
        <dbReference type="EMBL" id="SAM63757.1"/>
    </source>
</evidence>
<evidence type="ECO:0000313" key="7">
    <source>
        <dbReference type="Proteomes" id="UP000658997"/>
    </source>
</evidence>
<evidence type="ECO:0000256" key="1">
    <source>
        <dbReference type="SAM" id="MobiDB-lite"/>
    </source>
</evidence>
<reference evidence="4" key="1">
    <citation type="submission" date="2016-04" db="EMBL/GenBank/DDBJ databases">
        <authorList>
            <person name="Evans L.H."/>
            <person name="Alamgir A."/>
            <person name="Owens N."/>
            <person name="Weber N.D."/>
            <person name="Virtaneva K."/>
            <person name="Barbian K."/>
            <person name="Babar A."/>
            <person name="Rosenke K."/>
        </authorList>
    </citation>
    <scope>NUCLEOTIDE SEQUENCE</scope>
    <source>
        <strain evidence="4">UB2112</strain>
    </source>
</reference>
<dbReference type="Proteomes" id="UP000179920">
    <property type="component" value="Chromosome I"/>
</dbReference>
<keyword evidence="3" id="KW-0732">Signal</keyword>
<dbReference type="OrthoDB" id="2553862at2759"/>
<dbReference type="Proteomes" id="UP000658997">
    <property type="component" value="Unassembled WGS sequence"/>
</dbReference>
<evidence type="ECO:0000256" key="2">
    <source>
        <dbReference type="SAM" id="Phobius"/>
    </source>
</evidence>